<feature type="transmembrane region" description="Helical" evidence="1">
    <location>
        <begin position="215"/>
        <end position="234"/>
    </location>
</feature>
<organism evidence="2 3">
    <name type="scientific">Labedaea rhizosphaerae</name>
    <dbReference type="NCBI Taxonomy" id="598644"/>
    <lineage>
        <taxon>Bacteria</taxon>
        <taxon>Bacillati</taxon>
        <taxon>Actinomycetota</taxon>
        <taxon>Actinomycetes</taxon>
        <taxon>Pseudonocardiales</taxon>
        <taxon>Pseudonocardiaceae</taxon>
        <taxon>Labedaea</taxon>
    </lineage>
</organism>
<accession>A0A4R6S5S9</accession>
<reference evidence="2 3" key="1">
    <citation type="submission" date="2019-03" db="EMBL/GenBank/DDBJ databases">
        <title>Genomic Encyclopedia of Type Strains, Phase IV (KMG-IV): sequencing the most valuable type-strain genomes for metagenomic binning, comparative biology and taxonomic classification.</title>
        <authorList>
            <person name="Goeker M."/>
        </authorList>
    </citation>
    <scope>NUCLEOTIDE SEQUENCE [LARGE SCALE GENOMIC DNA]</scope>
    <source>
        <strain evidence="2 3">DSM 45361</strain>
    </source>
</reference>
<feature type="transmembrane region" description="Helical" evidence="1">
    <location>
        <begin position="113"/>
        <end position="136"/>
    </location>
</feature>
<keyword evidence="1" id="KW-1133">Transmembrane helix</keyword>
<feature type="transmembrane region" description="Helical" evidence="1">
    <location>
        <begin position="55"/>
        <end position="76"/>
    </location>
</feature>
<keyword evidence="1" id="KW-0472">Membrane</keyword>
<keyword evidence="3" id="KW-1185">Reference proteome</keyword>
<name>A0A4R6S5S9_LABRH</name>
<evidence type="ECO:0000313" key="3">
    <source>
        <dbReference type="Proteomes" id="UP000295444"/>
    </source>
</evidence>
<evidence type="ECO:0000313" key="2">
    <source>
        <dbReference type="EMBL" id="TDP95100.1"/>
    </source>
</evidence>
<comment type="caution">
    <text evidence="2">The sequence shown here is derived from an EMBL/GenBank/DDBJ whole genome shotgun (WGS) entry which is preliminary data.</text>
</comment>
<feature type="transmembrane region" description="Helical" evidence="1">
    <location>
        <begin position="88"/>
        <end position="106"/>
    </location>
</feature>
<sequence>MTMLAFRCGYTKREDAAGDSPCGRPATSRHRGESRCFGHWVSVWLGGSADKNGRLVHGALLGFTFVAVVGQLVTTVRGGMREPLAVDVLMLGLIGWSASAFTALVWEHPLGGVVWVVAMPIAALALGWTATTIWFGGADTFMLGTVGGSRLGRALVALYAVVFAITAAIEWARFLMYLRARRRGRDYLGLLGYSLVGVVLLIVIVLAIASHGTESARLVYLSVALGALGLARSARRIMEFVRRFRI</sequence>
<keyword evidence="1" id="KW-0812">Transmembrane</keyword>
<dbReference type="AlphaFoldDB" id="A0A4R6S5S9"/>
<dbReference type="Proteomes" id="UP000295444">
    <property type="component" value="Unassembled WGS sequence"/>
</dbReference>
<protein>
    <submittedName>
        <fullName evidence="2">Uncharacterized protein</fullName>
    </submittedName>
</protein>
<feature type="transmembrane region" description="Helical" evidence="1">
    <location>
        <begin position="156"/>
        <end position="175"/>
    </location>
</feature>
<feature type="transmembrane region" description="Helical" evidence="1">
    <location>
        <begin position="187"/>
        <end position="209"/>
    </location>
</feature>
<gene>
    <name evidence="2" type="ORF">EV186_105332</name>
</gene>
<evidence type="ECO:0000256" key="1">
    <source>
        <dbReference type="SAM" id="Phobius"/>
    </source>
</evidence>
<dbReference type="EMBL" id="SNXZ01000005">
    <property type="protein sequence ID" value="TDP95100.1"/>
    <property type="molecule type" value="Genomic_DNA"/>
</dbReference>
<proteinExistence type="predicted"/>